<keyword evidence="1" id="KW-0343">GTPase activation</keyword>
<evidence type="ECO:0000256" key="1">
    <source>
        <dbReference type="ARBA" id="ARBA00022468"/>
    </source>
</evidence>
<evidence type="ECO:0000313" key="4">
    <source>
        <dbReference type="EMBL" id="KAK7598296.1"/>
    </source>
</evidence>
<evidence type="ECO:0000313" key="5">
    <source>
        <dbReference type="Proteomes" id="UP001367676"/>
    </source>
</evidence>
<feature type="region of interest" description="Disordered" evidence="2">
    <location>
        <begin position="442"/>
        <end position="467"/>
    </location>
</feature>
<dbReference type="SUPFAM" id="SSF48350">
    <property type="entry name" value="GTPase activation domain, GAP"/>
    <property type="match status" value="1"/>
</dbReference>
<dbReference type="EMBL" id="JBBCAQ010000014">
    <property type="protein sequence ID" value="KAK7598296.1"/>
    <property type="molecule type" value="Genomic_DNA"/>
</dbReference>
<dbReference type="GO" id="GO:0005737">
    <property type="term" value="C:cytoplasm"/>
    <property type="evidence" value="ECO:0007669"/>
    <property type="project" value="TreeGrafter"/>
</dbReference>
<dbReference type="PROSITE" id="PS50238">
    <property type="entry name" value="RHOGAP"/>
    <property type="match status" value="1"/>
</dbReference>
<dbReference type="SMART" id="SM00324">
    <property type="entry name" value="RhoGAP"/>
    <property type="match status" value="1"/>
</dbReference>
<evidence type="ECO:0000256" key="2">
    <source>
        <dbReference type="SAM" id="MobiDB-lite"/>
    </source>
</evidence>
<dbReference type="Proteomes" id="UP001367676">
    <property type="component" value="Unassembled WGS sequence"/>
</dbReference>
<feature type="region of interest" description="Disordered" evidence="2">
    <location>
        <begin position="388"/>
        <end position="411"/>
    </location>
</feature>
<organism evidence="4 5">
    <name type="scientific">Parthenolecanium corni</name>
    <dbReference type="NCBI Taxonomy" id="536013"/>
    <lineage>
        <taxon>Eukaryota</taxon>
        <taxon>Metazoa</taxon>
        <taxon>Ecdysozoa</taxon>
        <taxon>Arthropoda</taxon>
        <taxon>Hexapoda</taxon>
        <taxon>Insecta</taxon>
        <taxon>Pterygota</taxon>
        <taxon>Neoptera</taxon>
        <taxon>Paraneoptera</taxon>
        <taxon>Hemiptera</taxon>
        <taxon>Sternorrhyncha</taxon>
        <taxon>Coccoidea</taxon>
        <taxon>Coccidae</taxon>
        <taxon>Parthenolecanium</taxon>
    </lineage>
</organism>
<dbReference type="GO" id="GO:0007165">
    <property type="term" value="P:signal transduction"/>
    <property type="evidence" value="ECO:0007669"/>
    <property type="project" value="InterPro"/>
</dbReference>
<dbReference type="Pfam" id="PF00620">
    <property type="entry name" value="RhoGAP"/>
    <property type="match status" value="1"/>
</dbReference>
<feature type="compositionally biased region" description="Low complexity" evidence="2">
    <location>
        <begin position="718"/>
        <end position="728"/>
    </location>
</feature>
<dbReference type="PANTHER" id="PTHR14963:SF7">
    <property type="entry name" value="RHO GTPASE-ACTIVATING PROTEIN 19"/>
    <property type="match status" value="1"/>
</dbReference>
<feature type="domain" description="Rho-GAP" evidence="3">
    <location>
        <begin position="74"/>
        <end position="261"/>
    </location>
</feature>
<proteinExistence type="predicted"/>
<dbReference type="PANTHER" id="PTHR14963">
    <property type="entry name" value="RHO GTPASE ACTIVATING PROTEIN 18,19-RELATED"/>
    <property type="match status" value="1"/>
</dbReference>
<name>A0AAN9Y7Q9_9HEMI</name>
<dbReference type="InterPro" id="IPR000198">
    <property type="entry name" value="RhoGAP_dom"/>
</dbReference>
<keyword evidence="5" id="KW-1185">Reference proteome</keyword>
<protein>
    <recommendedName>
        <fullName evidence="3">Rho-GAP domain-containing protein</fullName>
    </recommendedName>
</protein>
<dbReference type="GO" id="GO:0051056">
    <property type="term" value="P:regulation of small GTPase mediated signal transduction"/>
    <property type="evidence" value="ECO:0007669"/>
    <property type="project" value="TreeGrafter"/>
</dbReference>
<reference evidence="4 5" key="1">
    <citation type="submission" date="2024-03" db="EMBL/GenBank/DDBJ databases">
        <title>Adaptation during the transition from Ophiocordyceps entomopathogen to insect associate is accompanied by gene loss and intensified selection.</title>
        <authorList>
            <person name="Ward C.M."/>
            <person name="Onetto C.A."/>
            <person name="Borneman A.R."/>
        </authorList>
    </citation>
    <scope>NUCLEOTIDE SEQUENCE [LARGE SCALE GENOMIC DNA]</scope>
    <source>
        <strain evidence="4">AWRI1</strain>
        <tissue evidence="4">Single Adult Female</tissue>
    </source>
</reference>
<sequence>MELGSGISNVDLQLALKLRDKYPEHFQNLVRMHLSFALDLNIEDNDEPSDRVKTNPKWSFHKKTKNAKDVIDGNALNETKIARMYKLMSFLSREENIVQEGIFRKTGAVSRQQQLKTSLNEEIPVDFDDNNFSVHDCASVLKNFLSELPEPLVTDAYYPLYCQISEWCKCEEFEARLLRSLQLLMLLLPSDNALLLKYIISLLHSTSKHAEENKMTAENLATLFTPHILCPRKLSGEVFHANAQMLYQIVVFMIECGSELFTIPAGLAADIRLYWHEKEKKKLSSRNNLNESVADSCVINTVFSFVDREKTAKENIINPTETALAQLYAHIQSLPESSKKRKLVKQFNKENGYGTPKRILLNNDKAPSITKNISDSLRKHLFSKADSKSEKLLKSSTKNNTGTSDNRSKSHTFRRLDCMECGSSDTSDDACVVKKLETNDSAELKNTSTEKLMPSTYDSDRENEEPNENEMYVDTRIASGETGKLEGVSSYVASDSFRDFQTPKIVRSSVNRTSSVHKINIPVISNFHGTLTSTPAPVCLLNDIRTPSPFCGSTDDMSPITMSTQKMPKSMQEVMMTPRSRRPVLAVSESNNTNLSTKERNEFFENSSNEEDGLKNEANEHCQTRFCSATEPINQSNQSGESLTDTFRDYLYNRSMLTTSIADDSFSSRTGDFDPSTMSEGKLSDSLMNCLDGGAPSQEMNSDYVGNNFYNCHENNESDQSSSSQQSSRIHETVL</sequence>
<dbReference type="Gene3D" id="1.10.555.10">
    <property type="entry name" value="Rho GTPase activation protein"/>
    <property type="match status" value="1"/>
</dbReference>
<comment type="caution">
    <text evidence="4">The sequence shown here is derived from an EMBL/GenBank/DDBJ whole genome shotgun (WGS) entry which is preliminary data.</text>
</comment>
<dbReference type="InterPro" id="IPR008936">
    <property type="entry name" value="Rho_GTPase_activation_prot"/>
</dbReference>
<dbReference type="AlphaFoldDB" id="A0AAN9Y7Q9"/>
<accession>A0AAN9Y7Q9</accession>
<gene>
    <name evidence="4" type="ORF">V9T40_006531</name>
</gene>
<evidence type="ECO:0000259" key="3">
    <source>
        <dbReference type="PROSITE" id="PS50238"/>
    </source>
</evidence>
<feature type="region of interest" description="Disordered" evidence="2">
    <location>
        <begin position="711"/>
        <end position="735"/>
    </location>
</feature>
<dbReference type="GO" id="GO:0005096">
    <property type="term" value="F:GTPase activator activity"/>
    <property type="evidence" value="ECO:0007669"/>
    <property type="project" value="UniProtKB-KW"/>
</dbReference>